<reference evidence="7" key="1">
    <citation type="submission" date="2021-01" db="UniProtKB">
        <authorList>
            <consortium name="EnsemblMetazoa"/>
        </authorList>
    </citation>
    <scope>IDENTIFICATION</scope>
</reference>
<accession>A0A7M5XJF9</accession>
<dbReference type="GO" id="GO:0005634">
    <property type="term" value="C:nucleus"/>
    <property type="evidence" value="ECO:0007669"/>
    <property type="project" value="UniProtKB-ARBA"/>
</dbReference>
<evidence type="ECO:0000259" key="6">
    <source>
        <dbReference type="PROSITE" id="PS51083"/>
    </source>
</evidence>
<evidence type="ECO:0000256" key="5">
    <source>
        <dbReference type="SAM" id="MobiDB-lite"/>
    </source>
</evidence>
<dbReference type="RefSeq" id="XP_066923033.1">
    <property type="nucleotide sequence ID" value="XM_067066932.1"/>
</dbReference>
<dbReference type="InterPro" id="IPR039723">
    <property type="entry name" value="Vps71/ZNHIT1"/>
</dbReference>
<dbReference type="GeneID" id="136810376"/>
<dbReference type="GO" id="GO:0008270">
    <property type="term" value="F:zinc ion binding"/>
    <property type="evidence" value="ECO:0007669"/>
    <property type="project" value="UniProtKB-UniRule"/>
</dbReference>
<dbReference type="CDD" id="cd21437">
    <property type="entry name" value="zf-HIT_ZNHIT1_like"/>
    <property type="match status" value="1"/>
</dbReference>
<keyword evidence="1" id="KW-0479">Metal-binding</keyword>
<evidence type="ECO:0000313" key="8">
    <source>
        <dbReference type="Proteomes" id="UP000594262"/>
    </source>
</evidence>
<organism evidence="7 8">
    <name type="scientific">Clytia hemisphaerica</name>
    <dbReference type="NCBI Taxonomy" id="252671"/>
    <lineage>
        <taxon>Eukaryota</taxon>
        <taxon>Metazoa</taxon>
        <taxon>Cnidaria</taxon>
        <taxon>Hydrozoa</taxon>
        <taxon>Hydroidolina</taxon>
        <taxon>Leptothecata</taxon>
        <taxon>Obeliida</taxon>
        <taxon>Clytiidae</taxon>
        <taxon>Clytia</taxon>
    </lineage>
</organism>
<protein>
    <recommendedName>
        <fullName evidence="6">HIT-type domain-containing protein</fullName>
    </recommendedName>
</protein>
<sequence length="158" mass="18225">MADKRGSSRLKEQNKRHVIDTATRAKRQRKQLESLENDNFHDDPHFQMDQFLSKKKLPSFSTDGIDSKKKRKSKVGDIFKLRAKRSFQALLEELSAESKKGEPNYINAAAKPSNFPNRNFCAVCGYFSKYTCVTCGTRYCCVNCLKTHKDTRCMKWTA</sequence>
<evidence type="ECO:0000256" key="4">
    <source>
        <dbReference type="PROSITE-ProRule" id="PRU00453"/>
    </source>
</evidence>
<keyword evidence="2 4" id="KW-0863">Zinc-finger</keyword>
<dbReference type="AlphaFoldDB" id="A0A7M5XJF9"/>
<dbReference type="InterPro" id="IPR007529">
    <property type="entry name" value="Znf_HIT"/>
</dbReference>
<keyword evidence="8" id="KW-1185">Reference proteome</keyword>
<evidence type="ECO:0000256" key="2">
    <source>
        <dbReference type="ARBA" id="ARBA00022771"/>
    </source>
</evidence>
<dbReference type="SUPFAM" id="SSF144232">
    <property type="entry name" value="HIT/MYND zinc finger-like"/>
    <property type="match status" value="1"/>
</dbReference>
<proteinExistence type="predicted"/>
<feature type="compositionally biased region" description="Basic and acidic residues" evidence="5">
    <location>
        <begin position="30"/>
        <end position="44"/>
    </location>
</feature>
<evidence type="ECO:0000256" key="1">
    <source>
        <dbReference type="ARBA" id="ARBA00022723"/>
    </source>
</evidence>
<dbReference type="Proteomes" id="UP000594262">
    <property type="component" value="Unplaced"/>
</dbReference>
<name>A0A7M5XJF9_9CNID</name>
<dbReference type="Gene3D" id="3.30.60.190">
    <property type="match status" value="1"/>
</dbReference>
<evidence type="ECO:0000256" key="3">
    <source>
        <dbReference type="ARBA" id="ARBA00022833"/>
    </source>
</evidence>
<dbReference type="Pfam" id="PF04438">
    <property type="entry name" value="zf-HIT"/>
    <property type="match status" value="1"/>
</dbReference>
<dbReference type="PROSITE" id="PS51083">
    <property type="entry name" value="ZF_HIT"/>
    <property type="match status" value="1"/>
</dbReference>
<keyword evidence="3" id="KW-0862">Zinc</keyword>
<dbReference type="PANTHER" id="PTHR13093">
    <property type="entry name" value="ZINC FINGER HIT DOMAIN CONTAINING PROTEIN 1"/>
    <property type="match status" value="1"/>
</dbReference>
<feature type="compositionally biased region" description="Basic and acidic residues" evidence="5">
    <location>
        <begin position="1"/>
        <end position="19"/>
    </location>
</feature>
<feature type="domain" description="HIT-type" evidence="6">
    <location>
        <begin position="121"/>
        <end position="153"/>
    </location>
</feature>
<dbReference type="GO" id="GO:0006338">
    <property type="term" value="P:chromatin remodeling"/>
    <property type="evidence" value="ECO:0007669"/>
    <property type="project" value="InterPro"/>
</dbReference>
<dbReference type="EnsemblMetazoa" id="CLYHEMT022731.1">
    <property type="protein sequence ID" value="CLYHEMP022731.1"/>
    <property type="gene ID" value="CLYHEMG022731"/>
</dbReference>
<feature type="region of interest" description="Disordered" evidence="5">
    <location>
        <begin position="1"/>
        <end position="44"/>
    </location>
</feature>
<evidence type="ECO:0000313" key="7">
    <source>
        <dbReference type="EnsemblMetazoa" id="CLYHEMP022731.1"/>
    </source>
</evidence>